<dbReference type="OrthoDB" id="4082971at2759"/>
<proteinExistence type="predicted"/>
<comment type="caution">
    <text evidence="1">The sequence shown here is derived from an EMBL/GenBank/DDBJ whole genome shotgun (WGS) entry which is preliminary data.</text>
</comment>
<dbReference type="EMBL" id="CCBQ010000043">
    <property type="protein sequence ID" value="CDO95196.1"/>
    <property type="molecule type" value="Genomic_DNA"/>
</dbReference>
<keyword evidence="2" id="KW-1185">Reference proteome</keyword>
<dbReference type="Proteomes" id="UP000031516">
    <property type="component" value="Unassembled WGS sequence"/>
</dbReference>
<evidence type="ECO:0000313" key="1">
    <source>
        <dbReference type="EMBL" id="CDO95196.1"/>
    </source>
</evidence>
<gene>
    <name evidence="1" type="ORF">KLDO_g3443</name>
</gene>
<reference evidence="1 2" key="1">
    <citation type="submission" date="2014-03" db="EMBL/GenBank/DDBJ databases">
        <title>The genome of Kluyveromyces dobzhanskii.</title>
        <authorList>
            <person name="Nystedt B."/>
            <person name="Astrom S."/>
        </authorList>
    </citation>
    <scope>NUCLEOTIDE SEQUENCE [LARGE SCALE GENOMIC DNA]</scope>
    <source>
        <strain evidence="1 2">CBS 2104</strain>
    </source>
</reference>
<evidence type="ECO:0000313" key="2">
    <source>
        <dbReference type="Proteomes" id="UP000031516"/>
    </source>
</evidence>
<protein>
    <submittedName>
        <fullName evidence="1">WGS project CCBQ000000000 data, contig 00006</fullName>
    </submittedName>
</protein>
<organism evidence="1 2">
    <name type="scientific">Kluyveromyces dobzhanskii CBS 2104</name>
    <dbReference type="NCBI Taxonomy" id="1427455"/>
    <lineage>
        <taxon>Eukaryota</taxon>
        <taxon>Fungi</taxon>
        <taxon>Dikarya</taxon>
        <taxon>Ascomycota</taxon>
        <taxon>Saccharomycotina</taxon>
        <taxon>Saccharomycetes</taxon>
        <taxon>Saccharomycetales</taxon>
        <taxon>Saccharomycetaceae</taxon>
        <taxon>Kluyveromyces</taxon>
    </lineage>
</organism>
<accession>A0A0A8L824</accession>
<name>A0A0A8L824_9SACH</name>
<sequence length="183" mass="21318">MMSELSSEFSSLAVASIKANSVIVNDKTINLKDEHADSHANERRSQALQRPVTIDGNTGEVLVRKTTGKTRIRRGQSTEEYQEQLEQYFLQQKGPTRTEENALQKKEFDQLIADESFDYSLKQIRQKMVSYAQLYYYERDYSNCLKVSELLLQKFEPINKKNKLLKELDELKHMIEKSKARCT</sequence>
<dbReference type="AlphaFoldDB" id="A0A0A8L824"/>